<reference evidence="1" key="1">
    <citation type="submission" date="2020-09" db="EMBL/GenBank/DDBJ databases">
        <title>Genome-Enabled Discovery of Anthraquinone Biosynthesis in Senna tora.</title>
        <authorList>
            <person name="Kang S.-H."/>
            <person name="Pandey R.P."/>
            <person name="Lee C.-M."/>
            <person name="Sim J.-S."/>
            <person name="Jeong J.-T."/>
            <person name="Choi B.-S."/>
            <person name="Jung M."/>
            <person name="Ginzburg D."/>
            <person name="Zhao K."/>
            <person name="Won S.Y."/>
            <person name="Oh T.-J."/>
            <person name="Yu Y."/>
            <person name="Kim N.-H."/>
            <person name="Lee O.R."/>
            <person name="Lee T.-H."/>
            <person name="Bashyal P."/>
            <person name="Kim T.-S."/>
            <person name="Lee W.-H."/>
            <person name="Kawkins C."/>
            <person name="Kim C.-K."/>
            <person name="Kim J.S."/>
            <person name="Ahn B.O."/>
            <person name="Rhee S.Y."/>
            <person name="Sohng J.K."/>
        </authorList>
    </citation>
    <scope>NUCLEOTIDE SEQUENCE</scope>
    <source>
        <tissue evidence="1">Leaf</tissue>
    </source>
</reference>
<organism evidence="1 2">
    <name type="scientific">Senna tora</name>
    <dbReference type="NCBI Taxonomy" id="362788"/>
    <lineage>
        <taxon>Eukaryota</taxon>
        <taxon>Viridiplantae</taxon>
        <taxon>Streptophyta</taxon>
        <taxon>Embryophyta</taxon>
        <taxon>Tracheophyta</taxon>
        <taxon>Spermatophyta</taxon>
        <taxon>Magnoliopsida</taxon>
        <taxon>eudicotyledons</taxon>
        <taxon>Gunneridae</taxon>
        <taxon>Pentapetalae</taxon>
        <taxon>rosids</taxon>
        <taxon>fabids</taxon>
        <taxon>Fabales</taxon>
        <taxon>Fabaceae</taxon>
        <taxon>Caesalpinioideae</taxon>
        <taxon>Cassia clade</taxon>
        <taxon>Senna</taxon>
    </lineage>
</organism>
<comment type="caution">
    <text evidence="1">The sequence shown here is derived from an EMBL/GenBank/DDBJ whole genome shotgun (WGS) entry which is preliminary data.</text>
</comment>
<accession>A0A834WVJ7</accession>
<name>A0A834WVJ7_9FABA</name>
<dbReference type="EMBL" id="JAAIUW010000005">
    <property type="protein sequence ID" value="KAF7833095.1"/>
    <property type="molecule type" value="Genomic_DNA"/>
</dbReference>
<gene>
    <name evidence="1" type="ORF">G2W53_015428</name>
</gene>
<dbReference type="AlphaFoldDB" id="A0A834WVJ7"/>
<proteinExistence type="predicted"/>
<protein>
    <submittedName>
        <fullName evidence="1">Pentatricopeptide repeat-containing protein</fullName>
    </submittedName>
</protein>
<sequence>MRTPACAAPVPVSILWGGISTATDGSQLFTLAVGRRWRRQRDSVVTEKLNLRRLVFKSNYSLTVFIQYQINGSGVHSRWLLVAGEPCESREIDGVKRDSVKRSLRACEVTIIQGQQIHAQVYKLGFVSKLIIRTAVMQMYASFDEKVAWSQKEALWRPPQGMMHKTMTLADFDKGKQDGLHKETIDLGAQVEAENKKGDLLSKDD</sequence>
<evidence type="ECO:0000313" key="1">
    <source>
        <dbReference type="EMBL" id="KAF7833095.1"/>
    </source>
</evidence>
<keyword evidence="2" id="KW-1185">Reference proteome</keyword>
<dbReference type="Proteomes" id="UP000634136">
    <property type="component" value="Unassembled WGS sequence"/>
</dbReference>
<evidence type="ECO:0000313" key="2">
    <source>
        <dbReference type="Proteomes" id="UP000634136"/>
    </source>
</evidence>